<accession>A0AAD4VCQ2</accession>
<comment type="caution">
    <text evidence="1">The sequence shown here is derived from an EMBL/GenBank/DDBJ whole genome shotgun (WGS) entry which is preliminary data.</text>
</comment>
<evidence type="ECO:0000313" key="1">
    <source>
        <dbReference type="EMBL" id="KAI5322655.1"/>
    </source>
</evidence>
<sequence>MEEWTLQIRSMTDRHTCSKSYNNPQATSTFLAKKYIDVIRDRHSMLMLRGTQYSKLWEYCEEVKQTNVGSTMMMKHEAPLFPKCGSIPMTPSCELGSNK</sequence>
<evidence type="ECO:0000313" key="2">
    <source>
        <dbReference type="Proteomes" id="UP001054821"/>
    </source>
</evidence>
<dbReference type="Proteomes" id="UP001054821">
    <property type="component" value="Chromosome 6"/>
</dbReference>
<dbReference type="EMBL" id="JAJFAZ020000006">
    <property type="protein sequence ID" value="KAI5322655.1"/>
    <property type="molecule type" value="Genomic_DNA"/>
</dbReference>
<keyword evidence="2" id="KW-1185">Reference proteome</keyword>
<name>A0AAD4VCQ2_PRUDU</name>
<dbReference type="AlphaFoldDB" id="A0AAD4VCQ2"/>
<protein>
    <submittedName>
        <fullName evidence="1">Uncharacterized protein</fullName>
    </submittedName>
</protein>
<reference evidence="1 2" key="1">
    <citation type="journal article" date="2022" name="G3 (Bethesda)">
        <title>Whole-genome sequence and methylome profiling of the almond [Prunus dulcis (Mill.) D.A. Webb] cultivar 'Nonpareil'.</title>
        <authorList>
            <person name="D'Amico-Willman K.M."/>
            <person name="Ouma W.Z."/>
            <person name="Meulia T."/>
            <person name="Sideli G.M."/>
            <person name="Gradziel T.M."/>
            <person name="Fresnedo-Ramirez J."/>
        </authorList>
    </citation>
    <scope>NUCLEOTIDE SEQUENCE [LARGE SCALE GENOMIC DNA]</scope>
    <source>
        <strain evidence="1">Clone GOH B32 T37-40</strain>
    </source>
</reference>
<gene>
    <name evidence="1" type="ORF">L3X38_031727</name>
</gene>
<proteinExistence type="predicted"/>
<organism evidence="1 2">
    <name type="scientific">Prunus dulcis</name>
    <name type="common">Almond</name>
    <name type="synonym">Amygdalus dulcis</name>
    <dbReference type="NCBI Taxonomy" id="3755"/>
    <lineage>
        <taxon>Eukaryota</taxon>
        <taxon>Viridiplantae</taxon>
        <taxon>Streptophyta</taxon>
        <taxon>Embryophyta</taxon>
        <taxon>Tracheophyta</taxon>
        <taxon>Spermatophyta</taxon>
        <taxon>Magnoliopsida</taxon>
        <taxon>eudicotyledons</taxon>
        <taxon>Gunneridae</taxon>
        <taxon>Pentapetalae</taxon>
        <taxon>rosids</taxon>
        <taxon>fabids</taxon>
        <taxon>Rosales</taxon>
        <taxon>Rosaceae</taxon>
        <taxon>Amygdaloideae</taxon>
        <taxon>Amygdaleae</taxon>
        <taxon>Prunus</taxon>
    </lineage>
</organism>